<reference evidence="1" key="1">
    <citation type="submission" date="2021-11" db="EMBL/GenBank/DDBJ databases">
        <authorList>
            <person name="Bulgarelli D."/>
        </authorList>
    </citation>
    <scope>NUCLEOTIDE SEQUENCE</scope>
    <source>
        <strain evidence="1">Bi133</strain>
    </source>
</reference>
<protein>
    <submittedName>
        <fullName evidence="1">Uncharacterized protein</fullName>
    </submittedName>
</protein>
<dbReference type="EMBL" id="CAKKMG010000160">
    <property type="protein sequence ID" value="CAH0315309.1"/>
    <property type="molecule type" value="Genomic_DNA"/>
</dbReference>
<dbReference type="Proteomes" id="UP000789326">
    <property type="component" value="Unassembled WGS sequence"/>
</dbReference>
<evidence type="ECO:0000313" key="2">
    <source>
        <dbReference type="Proteomes" id="UP000789326"/>
    </source>
</evidence>
<dbReference type="RefSeq" id="WP_230304220.1">
    <property type="nucleotide sequence ID" value="NZ_CAKKMG010000160.1"/>
</dbReference>
<proteinExistence type="predicted"/>
<sequence>MLILSTVIPNEGIQTKLMEAFPDLNFIYQKGWTDGPLREAEILITYGEDLTEGELEMDHGHECRDGINAI</sequence>
<dbReference type="AlphaFoldDB" id="A0A9W4LAZ1"/>
<organism evidence="1 2">
    <name type="scientific">Peribacillus simplex</name>
    <dbReference type="NCBI Taxonomy" id="1478"/>
    <lineage>
        <taxon>Bacteria</taxon>
        <taxon>Bacillati</taxon>
        <taxon>Bacillota</taxon>
        <taxon>Bacilli</taxon>
        <taxon>Bacillales</taxon>
        <taxon>Bacillaceae</taxon>
        <taxon>Peribacillus</taxon>
    </lineage>
</organism>
<gene>
    <name evidence="1" type="ORF">SRABI133_05111</name>
</gene>
<comment type="caution">
    <text evidence="1">The sequence shown here is derived from an EMBL/GenBank/DDBJ whole genome shotgun (WGS) entry which is preliminary data.</text>
</comment>
<evidence type="ECO:0000313" key="1">
    <source>
        <dbReference type="EMBL" id="CAH0315309.1"/>
    </source>
</evidence>
<accession>A0A9W4LAZ1</accession>
<name>A0A9W4LAZ1_9BACI</name>